<dbReference type="Gene3D" id="1.10.3730.20">
    <property type="match status" value="1"/>
</dbReference>
<feature type="transmembrane region" description="Helical" evidence="2">
    <location>
        <begin position="246"/>
        <end position="266"/>
    </location>
</feature>
<comment type="similarity">
    <text evidence="1">Belongs to the EamA transporter family.</text>
</comment>
<dbReference type="OrthoDB" id="9806718at2"/>
<feature type="transmembrane region" description="Helical" evidence="2">
    <location>
        <begin position="187"/>
        <end position="205"/>
    </location>
</feature>
<comment type="caution">
    <text evidence="4">The sequence shown here is derived from an EMBL/GenBank/DDBJ whole genome shotgun (WGS) entry which is preliminary data.</text>
</comment>
<protein>
    <submittedName>
        <fullName evidence="4">EamA family transporter</fullName>
    </submittedName>
</protein>
<dbReference type="GO" id="GO:0016020">
    <property type="term" value="C:membrane"/>
    <property type="evidence" value="ECO:0007669"/>
    <property type="project" value="InterPro"/>
</dbReference>
<dbReference type="FunFam" id="1.10.3730.20:FF:000025">
    <property type="entry name" value="EamA/RhaT family transporter"/>
    <property type="match status" value="1"/>
</dbReference>
<dbReference type="AlphaFoldDB" id="A0A371J6N0"/>
<dbReference type="InterPro" id="IPR037185">
    <property type="entry name" value="EmrE-like"/>
</dbReference>
<accession>A0A371J6N0</accession>
<feature type="transmembrane region" description="Helical" evidence="2">
    <location>
        <begin position="30"/>
        <end position="52"/>
    </location>
</feature>
<feature type="transmembrane region" description="Helical" evidence="2">
    <location>
        <begin position="273"/>
        <end position="289"/>
    </location>
</feature>
<dbReference type="EMBL" id="NOJY02000007">
    <property type="protein sequence ID" value="RDY28395.1"/>
    <property type="molecule type" value="Genomic_DNA"/>
</dbReference>
<evidence type="ECO:0000313" key="4">
    <source>
        <dbReference type="EMBL" id="RDY28395.1"/>
    </source>
</evidence>
<feature type="transmembrane region" description="Helical" evidence="2">
    <location>
        <begin position="117"/>
        <end position="136"/>
    </location>
</feature>
<keyword evidence="2" id="KW-0472">Membrane</keyword>
<feature type="transmembrane region" description="Helical" evidence="2">
    <location>
        <begin position="217"/>
        <end position="234"/>
    </location>
</feature>
<dbReference type="RefSeq" id="WP_094369534.1">
    <property type="nucleotide sequence ID" value="NZ_NOJY02000007.1"/>
</dbReference>
<keyword evidence="5" id="KW-1185">Reference proteome</keyword>
<dbReference type="Proteomes" id="UP000215694">
    <property type="component" value="Unassembled WGS sequence"/>
</dbReference>
<keyword evidence="2" id="KW-0812">Transmembrane</keyword>
<feature type="transmembrane region" description="Helical" evidence="2">
    <location>
        <begin position="64"/>
        <end position="85"/>
    </location>
</feature>
<dbReference type="Pfam" id="PF00892">
    <property type="entry name" value="EamA"/>
    <property type="match status" value="2"/>
</dbReference>
<sequence length="290" mass="32038">MWIMYAFASALFAGITSILAKIGIKNTDSNLATALRSIVILLFAWAMVFIVGSQNSIYDISSRSLVFLILSGLTTGGSWICYFKALQLGDVNKVVPIDKSSTILTMVLAFVLLGEEINIYMTIGMIAIGFGTYLMIEKKEQNSNYSVNKSSNISWIVYAFLSAIFASMTSILSKIGIENVESNLGTAIRTIVVLIMAWVIVFMMKKQGEIKNIDKKSWIFICLSGLTTGLSWLFYYKALQEGKASIVVPIDKLSILVTVSFAYIFLKEKLTKKSFIGLILVVFGTLVLII</sequence>
<dbReference type="PANTHER" id="PTHR22911:SF137">
    <property type="entry name" value="SOLUTE CARRIER FAMILY 35 MEMBER G2-RELATED"/>
    <property type="match status" value="1"/>
</dbReference>
<dbReference type="SUPFAM" id="SSF103481">
    <property type="entry name" value="Multidrug resistance efflux transporter EmrE"/>
    <property type="match status" value="2"/>
</dbReference>
<gene>
    <name evidence="4" type="ORF">CHL78_005705</name>
</gene>
<evidence type="ECO:0000256" key="2">
    <source>
        <dbReference type="SAM" id="Phobius"/>
    </source>
</evidence>
<reference evidence="4 5" key="1">
    <citation type="journal article" date="2017" name="Genome Announc.">
        <title>Draft Genome Sequence of Romboutsia weinsteinii sp. nov. Strain CCRI-19649(T) Isolated from Surface Water.</title>
        <authorList>
            <person name="Maheux A.F."/>
            <person name="Boudreau D.K."/>
            <person name="Berube E."/>
            <person name="Boissinot M."/>
            <person name="Cantin P."/>
            <person name="Raymond F."/>
            <person name="Corbeil J."/>
            <person name="Omar R.F."/>
            <person name="Bergeron M.G."/>
        </authorList>
    </citation>
    <scope>NUCLEOTIDE SEQUENCE [LARGE SCALE GENOMIC DNA]</scope>
    <source>
        <strain evidence="4 5">CCRI-19649</strain>
    </source>
</reference>
<proteinExistence type="inferred from homology"/>
<evidence type="ECO:0000256" key="1">
    <source>
        <dbReference type="ARBA" id="ARBA00007362"/>
    </source>
</evidence>
<keyword evidence="2" id="KW-1133">Transmembrane helix</keyword>
<name>A0A371J6N0_9FIRM</name>
<feature type="transmembrane region" description="Helical" evidence="2">
    <location>
        <begin position="156"/>
        <end position="175"/>
    </location>
</feature>
<organism evidence="4 5">
    <name type="scientific">Romboutsia weinsteinii</name>
    <dbReference type="NCBI Taxonomy" id="2020949"/>
    <lineage>
        <taxon>Bacteria</taxon>
        <taxon>Bacillati</taxon>
        <taxon>Bacillota</taxon>
        <taxon>Clostridia</taxon>
        <taxon>Peptostreptococcales</taxon>
        <taxon>Peptostreptococcaceae</taxon>
        <taxon>Romboutsia</taxon>
    </lineage>
</organism>
<dbReference type="InterPro" id="IPR000620">
    <property type="entry name" value="EamA_dom"/>
</dbReference>
<dbReference type="PANTHER" id="PTHR22911">
    <property type="entry name" value="ACYL-MALONYL CONDENSING ENZYME-RELATED"/>
    <property type="match status" value="1"/>
</dbReference>
<evidence type="ECO:0000259" key="3">
    <source>
        <dbReference type="Pfam" id="PF00892"/>
    </source>
</evidence>
<feature type="domain" description="EamA" evidence="3">
    <location>
        <begin position="154"/>
        <end position="289"/>
    </location>
</feature>
<evidence type="ECO:0000313" key="5">
    <source>
        <dbReference type="Proteomes" id="UP000215694"/>
    </source>
</evidence>
<feature type="domain" description="EamA" evidence="3">
    <location>
        <begin position="1"/>
        <end position="136"/>
    </location>
</feature>